<dbReference type="AlphaFoldDB" id="A0A226DTH2"/>
<dbReference type="PROSITE" id="PS50011">
    <property type="entry name" value="PROTEIN_KINASE_DOM"/>
    <property type="match status" value="1"/>
</dbReference>
<dbReference type="EMBL" id="LNIX01000011">
    <property type="protein sequence ID" value="OXA48499.1"/>
    <property type="molecule type" value="Genomic_DNA"/>
</dbReference>
<dbReference type="OrthoDB" id="1405469at2759"/>
<evidence type="ECO:0000256" key="4">
    <source>
        <dbReference type="ARBA" id="ARBA00022840"/>
    </source>
</evidence>
<keyword evidence="2" id="KW-0547">Nucleotide-binding</keyword>
<comment type="similarity">
    <text evidence="5">Belongs to the protein kinase superfamily. Ser/Thr protein kinase family. GCN2 subfamily.</text>
</comment>
<evidence type="ECO:0000256" key="1">
    <source>
        <dbReference type="ARBA" id="ARBA00022679"/>
    </source>
</evidence>
<dbReference type="InterPro" id="IPR011009">
    <property type="entry name" value="Kinase-like_dom_sf"/>
</dbReference>
<evidence type="ECO:0000313" key="8">
    <source>
        <dbReference type="Proteomes" id="UP000198287"/>
    </source>
</evidence>
<proteinExistence type="inferred from homology"/>
<dbReference type="SUPFAM" id="SSF56112">
    <property type="entry name" value="Protein kinase-like (PK-like)"/>
    <property type="match status" value="1"/>
</dbReference>
<sequence>MAFLHDNKVIHRDLKTDNIMFARQEYSLPIKIGDFGLAAWVLPEDSNSHMDTVGTRRYMAPEVLDGKYSYQTDLFALGLVLWEITALLPSKKRTSLFDKLVNDVNEELVEEHPLLREGSREIIISCTRRNPTNRLDNMIRVLQIVNLPRARIPVQEVVANTCEELELSQICYKRMHHHSRR</sequence>
<dbReference type="InterPro" id="IPR000719">
    <property type="entry name" value="Prot_kinase_dom"/>
</dbReference>
<comment type="caution">
    <text evidence="7">The sequence shown here is derived from an EMBL/GenBank/DDBJ whole genome shotgun (WGS) entry which is preliminary data.</text>
</comment>
<protein>
    <submittedName>
        <fullName evidence="7">Serine/threonine-protein kinase Nek6</fullName>
    </submittedName>
</protein>
<dbReference type="GO" id="GO:0005737">
    <property type="term" value="C:cytoplasm"/>
    <property type="evidence" value="ECO:0007669"/>
    <property type="project" value="TreeGrafter"/>
</dbReference>
<dbReference type="PANTHER" id="PTHR11042">
    <property type="entry name" value="EUKARYOTIC TRANSLATION INITIATION FACTOR 2-ALPHA KINASE EIF2-ALPHA KINASE -RELATED"/>
    <property type="match status" value="1"/>
</dbReference>
<dbReference type="GO" id="GO:0005634">
    <property type="term" value="C:nucleus"/>
    <property type="evidence" value="ECO:0007669"/>
    <property type="project" value="TreeGrafter"/>
</dbReference>
<keyword evidence="1" id="KW-0808">Transferase</keyword>
<gene>
    <name evidence="7" type="ORF">Fcan01_16702</name>
</gene>
<dbReference type="OMA" id="VVANTCE"/>
<name>A0A226DTH2_FOLCA</name>
<dbReference type="InterPro" id="IPR050339">
    <property type="entry name" value="CC_SR_Kinase"/>
</dbReference>
<feature type="domain" description="Protein kinase" evidence="6">
    <location>
        <begin position="1"/>
        <end position="147"/>
    </location>
</feature>
<keyword evidence="3 7" id="KW-0418">Kinase</keyword>
<dbReference type="InterPro" id="IPR008271">
    <property type="entry name" value="Ser/Thr_kinase_AS"/>
</dbReference>
<dbReference type="GO" id="GO:0004672">
    <property type="term" value="F:protein kinase activity"/>
    <property type="evidence" value="ECO:0007669"/>
    <property type="project" value="InterPro"/>
</dbReference>
<dbReference type="Pfam" id="PF00069">
    <property type="entry name" value="Pkinase"/>
    <property type="match status" value="1"/>
</dbReference>
<evidence type="ECO:0000259" key="6">
    <source>
        <dbReference type="PROSITE" id="PS50011"/>
    </source>
</evidence>
<evidence type="ECO:0000256" key="5">
    <source>
        <dbReference type="ARBA" id="ARBA00037982"/>
    </source>
</evidence>
<reference evidence="7 8" key="1">
    <citation type="submission" date="2015-12" db="EMBL/GenBank/DDBJ databases">
        <title>The genome of Folsomia candida.</title>
        <authorList>
            <person name="Faddeeva A."/>
            <person name="Derks M.F."/>
            <person name="Anvar Y."/>
            <person name="Smit S."/>
            <person name="Van Straalen N."/>
            <person name="Roelofs D."/>
        </authorList>
    </citation>
    <scope>NUCLEOTIDE SEQUENCE [LARGE SCALE GENOMIC DNA]</scope>
    <source>
        <strain evidence="7 8">VU population</strain>
        <tissue evidence="7">Whole body</tissue>
    </source>
</reference>
<organism evidence="7 8">
    <name type="scientific">Folsomia candida</name>
    <name type="common">Springtail</name>
    <dbReference type="NCBI Taxonomy" id="158441"/>
    <lineage>
        <taxon>Eukaryota</taxon>
        <taxon>Metazoa</taxon>
        <taxon>Ecdysozoa</taxon>
        <taxon>Arthropoda</taxon>
        <taxon>Hexapoda</taxon>
        <taxon>Collembola</taxon>
        <taxon>Entomobryomorpha</taxon>
        <taxon>Isotomoidea</taxon>
        <taxon>Isotomidae</taxon>
        <taxon>Proisotominae</taxon>
        <taxon>Folsomia</taxon>
    </lineage>
</organism>
<dbReference type="SMART" id="SM00220">
    <property type="entry name" value="S_TKc"/>
    <property type="match status" value="1"/>
</dbReference>
<dbReference type="Proteomes" id="UP000198287">
    <property type="component" value="Unassembled WGS sequence"/>
</dbReference>
<keyword evidence="8" id="KW-1185">Reference proteome</keyword>
<evidence type="ECO:0000256" key="2">
    <source>
        <dbReference type="ARBA" id="ARBA00022741"/>
    </source>
</evidence>
<accession>A0A226DTH2</accession>
<evidence type="ECO:0000256" key="3">
    <source>
        <dbReference type="ARBA" id="ARBA00022777"/>
    </source>
</evidence>
<dbReference type="Gene3D" id="1.10.510.10">
    <property type="entry name" value="Transferase(Phosphotransferase) domain 1"/>
    <property type="match status" value="1"/>
</dbReference>
<dbReference type="STRING" id="158441.A0A226DTH2"/>
<keyword evidence="4" id="KW-0067">ATP-binding</keyword>
<dbReference type="PROSITE" id="PS00108">
    <property type="entry name" value="PROTEIN_KINASE_ST"/>
    <property type="match status" value="1"/>
</dbReference>
<dbReference type="GO" id="GO:0005524">
    <property type="term" value="F:ATP binding"/>
    <property type="evidence" value="ECO:0007669"/>
    <property type="project" value="UniProtKB-KW"/>
</dbReference>
<evidence type="ECO:0000313" key="7">
    <source>
        <dbReference type="EMBL" id="OXA48499.1"/>
    </source>
</evidence>